<dbReference type="OMA" id="NRRQRIC"/>
<keyword evidence="7" id="KW-0539">Nucleus</keyword>
<evidence type="ECO:0000256" key="5">
    <source>
        <dbReference type="ARBA" id="ARBA00022723"/>
    </source>
</evidence>
<evidence type="ECO:0000313" key="10">
    <source>
        <dbReference type="EMBL" id="PRQ58030.1"/>
    </source>
</evidence>
<dbReference type="InterPro" id="IPR027806">
    <property type="entry name" value="HARBI1_dom"/>
</dbReference>
<dbReference type="GO" id="GO:0046872">
    <property type="term" value="F:metal ion binding"/>
    <property type="evidence" value="ECO:0007669"/>
    <property type="project" value="UniProtKB-KW"/>
</dbReference>
<dbReference type="Gramene" id="PRQ58030">
    <property type="protein sequence ID" value="PRQ58030"/>
    <property type="gene ID" value="RchiOBHm_Chr1g0354781"/>
</dbReference>
<evidence type="ECO:0000256" key="6">
    <source>
        <dbReference type="ARBA" id="ARBA00022801"/>
    </source>
</evidence>
<organism evidence="10 11">
    <name type="scientific">Rosa chinensis</name>
    <name type="common">China rose</name>
    <dbReference type="NCBI Taxonomy" id="74649"/>
    <lineage>
        <taxon>Eukaryota</taxon>
        <taxon>Viridiplantae</taxon>
        <taxon>Streptophyta</taxon>
        <taxon>Embryophyta</taxon>
        <taxon>Tracheophyta</taxon>
        <taxon>Spermatophyta</taxon>
        <taxon>Magnoliopsida</taxon>
        <taxon>eudicotyledons</taxon>
        <taxon>Gunneridae</taxon>
        <taxon>Pentapetalae</taxon>
        <taxon>rosids</taxon>
        <taxon>fabids</taxon>
        <taxon>Rosales</taxon>
        <taxon>Rosaceae</taxon>
        <taxon>Rosoideae</taxon>
        <taxon>Rosoideae incertae sedis</taxon>
        <taxon>Rosa</taxon>
    </lineage>
</organism>
<dbReference type="GO" id="GO:0004518">
    <property type="term" value="F:nuclease activity"/>
    <property type="evidence" value="ECO:0007669"/>
    <property type="project" value="UniProtKB-KW"/>
</dbReference>
<keyword evidence="6" id="KW-0378">Hydrolase</keyword>
<dbReference type="PANTHER" id="PTHR22930">
    <property type="match status" value="1"/>
</dbReference>
<evidence type="ECO:0000256" key="2">
    <source>
        <dbReference type="ARBA" id="ARBA00004123"/>
    </source>
</evidence>
<sequence>MIICMNIYDYWSSYIDKVPCHTSILSGAEYVQELLNGHPDRIYNSFRMDKHVFQRLCCTLKSLKLLEDDRHVGVQEAVAIFLYIVSHSERMRMAAERFQRSKDTIHRQFKRVLAALCMLSPQIIRPQSEGETPAEILNNPKFYPYFEKCIGAIDGTHVAAWAPAQKQTSYRGRKVLVTQNVMCACSFDMMFTFVYTGWEGTANDSRIFTDAVTRPENKFPFPNEGYYYVVDAGYTNMPGFLAPYRGERYHLRDYRGPHRTPRGPRELFNYRHSSLRNVIERCFGVLKVRFPILKYMPNYPPRRQRRIPIACCVLHNFIRKEARRDRLFEAFDVEDMIFEEENNTPTNLDMSQENLAQITNVRNAIAEDLWQDFIPHP</sequence>
<dbReference type="PANTHER" id="PTHR22930:SF259">
    <property type="entry name" value="OS08G0106900 PROTEIN"/>
    <property type="match status" value="1"/>
</dbReference>
<proteinExistence type="inferred from homology"/>
<evidence type="ECO:0000259" key="8">
    <source>
        <dbReference type="Pfam" id="PF13359"/>
    </source>
</evidence>
<dbReference type="InterPro" id="IPR045249">
    <property type="entry name" value="HARBI1-like"/>
</dbReference>
<evidence type="ECO:0000259" key="9">
    <source>
        <dbReference type="Pfam" id="PF26138"/>
    </source>
</evidence>
<dbReference type="GO" id="GO:0005634">
    <property type="term" value="C:nucleus"/>
    <property type="evidence" value="ECO:0007669"/>
    <property type="project" value="UniProtKB-SubCell"/>
</dbReference>
<accession>A0A2P6SH66</accession>
<name>A0A2P6SH66_ROSCH</name>
<dbReference type="Pfam" id="PF26138">
    <property type="entry name" value="DUF8040"/>
    <property type="match status" value="1"/>
</dbReference>
<keyword evidence="4" id="KW-0540">Nuclease</keyword>
<evidence type="ECO:0000313" key="11">
    <source>
        <dbReference type="Proteomes" id="UP000238479"/>
    </source>
</evidence>
<comment type="subcellular location">
    <subcellularLocation>
        <location evidence="2">Nucleus</location>
    </subcellularLocation>
</comment>
<dbReference type="InterPro" id="IPR058353">
    <property type="entry name" value="DUF8040"/>
</dbReference>
<evidence type="ECO:0000256" key="3">
    <source>
        <dbReference type="ARBA" id="ARBA00006958"/>
    </source>
</evidence>
<comment type="similarity">
    <text evidence="3">Belongs to the HARBI1 family.</text>
</comment>
<comment type="cofactor">
    <cofactor evidence="1">
        <name>a divalent metal cation</name>
        <dbReference type="ChEBI" id="CHEBI:60240"/>
    </cofactor>
</comment>
<dbReference type="Proteomes" id="UP000238479">
    <property type="component" value="Chromosome 1"/>
</dbReference>
<evidence type="ECO:0000256" key="7">
    <source>
        <dbReference type="ARBA" id="ARBA00023242"/>
    </source>
</evidence>
<dbReference type="AlphaFoldDB" id="A0A2P6SH66"/>
<feature type="domain" description="DUF8040" evidence="9">
    <location>
        <begin position="22"/>
        <end position="117"/>
    </location>
</feature>
<reference evidence="10 11" key="1">
    <citation type="journal article" date="2018" name="Nat. Genet.">
        <title>The Rosa genome provides new insights in the design of modern roses.</title>
        <authorList>
            <person name="Bendahmane M."/>
        </authorList>
    </citation>
    <scope>NUCLEOTIDE SEQUENCE [LARGE SCALE GENOMIC DNA]</scope>
    <source>
        <strain evidence="11">cv. Old Blush</strain>
    </source>
</reference>
<dbReference type="GO" id="GO:0016787">
    <property type="term" value="F:hydrolase activity"/>
    <property type="evidence" value="ECO:0007669"/>
    <property type="project" value="UniProtKB-KW"/>
</dbReference>
<dbReference type="Pfam" id="PF13359">
    <property type="entry name" value="DDE_Tnp_4"/>
    <property type="match status" value="1"/>
</dbReference>
<evidence type="ECO:0000256" key="4">
    <source>
        <dbReference type="ARBA" id="ARBA00022722"/>
    </source>
</evidence>
<comment type="caution">
    <text evidence="10">The sequence shown here is derived from an EMBL/GenBank/DDBJ whole genome shotgun (WGS) entry which is preliminary data.</text>
</comment>
<keyword evidence="5" id="KW-0479">Metal-binding</keyword>
<protein>
    <submittedName>
        <fullName evidence="10">Putative harbinger transposase-derived nuclease domain-containing protein</fullName>
    </submittedName>
</protein>
<keyword evidence="11" id="KW-1185">Reference proteome</keyword>
<gene>
    <name evidence="10" type="ORF">RchiOBHm_Chr1g0354781</name>
</gene>
<evidence type="ECO:0000256" key="1">
    <source>
        <dbReference type="ARBA" id="ARBA00001968"/>
    </source>
</evidence>
<dbReference type="EMBL" id="PDCK01000039">
    <property type="protein sequence ID" value="PRQ58030.1"/>
    <property type="molecule type" value="Genomic_DNA"/>
</dbReference>
<feature type="domain" description="DDE Tnp4" evidence="8">
    <location>
        <begin position="153"/>
        <end position="316"/>
    </location>
</feature>